<dbReference type="InterPro" id="IPR012893">
    <property type="entry name" value="HipA-like_C"/>
</dbReference>
<dbReference type="GO" id="GO:0005829">
    <property type="term" value="C:cytosol"/>
    <property type="evidence" value="ECO:0007669"/>
    <property type="project" value="TreeGrafter"/>
</dbReference>
<dbReference type="AlphaFoldDB" id="A0A151CDC0"/>
<evidence type="ECO:0000256" key="1">
    <source>
        <dbReference type="ARBA" id="ARBA00010164"/>
    </source>
</evidence>
<dbReference type="EMBL" id="LNKT01000072">
    <property type="protein sequence ID" value="KYJ85518.1"/>
    <property type="molecule type" value="Genomic_DNA"/>
</dbReference>
<proteinExistence type="inferred from homology"/>
<evidence type="ECO:0000256" key="3">
    <source>
        <dbReference type="ARBA" id="ARBA00022777"/>
    </source>
</evidence>
<dbReference type="STRING" id="1630136.AS592_04190"/>
<evidence type="ECO:0000256" key="2">
    <source>
        <dbReference type="ARBA" id="ARBA00022679"/>
    </source>
</evidence>
<gene>
    <name evidence="6" type="ORF">AS592_04190</name>
</gene>
<name>A0A151CDC0_9BACT</name>
<evidence type="ECO:0008006" key="8">
    <source>
        <dbReference type="Google" id="ProtNLM"/>
    </source>
</evidence>
<sequence>MIVLADKKEAGELTYEKESHTFIFNYTHDHAISLTMPYRKKSYLSRYHLHPIFDMNMPEGYLFELFKNLLIKTYGEMDEFTLFSHISKNMEGYLTYRSERSSSSPAEMIELDTILHDQDQGIFGRLVKQFLERSAISGVQPKVLAPLHDKATLSTKEYIIKSFSDEFPHLAENEFFCMKALSYAGIPVPRFWLSDNKKLFIMEKFTYAKEKDRFYGFEEFCVLFGYNKEKKYRGSYEQIAKAITKISTQREEDLRTFFKMVIMTFLLKNGDGHLKNYGILYRDSFQERFLAPAYDVVNTCIYLPKDKPALTLHGKKVWLNRQELLTFGTAYCLLSPKESEALFDLCIDAVTAMYHDMEKYLQETPSFETFGKAFLKILDFSLQKNLTQSYKDISDGIL</sequence>
<dbReference type="OrthoDB" id="9805913at2"/>
<evidence type="ECO:0000259" key="4">
    <source>
        <dbReference type="Pfam" id="PF07804"/>
    </source>
</evidence>
<accession>A0A151CDC0</accession>
<keyword evidence="2" id="KW-0808">Transferase</keyword>
<dbReference type="Proteomes" id="UP000075359">
    <property type="component" value="Unassembled WGS sequence"/>
</dbReference>
<feature type="domain" description="HipA N-terminal subdomain 1" evidence="5">
    <location>
        <begin position="2"/>
        <end position="96"/>
    </location>
</feature>
<dbReference type="GO" id="GO:0004674">
    <property type="term" value="F:protein serine/threonine kinase activity"/>
    <property type="evidence" value="ECO:0007669"/>
    <property type="project" value="TreeGrafter"/>
</dbReference>
<dbReference type="PANTHER" id="PTHR37419">
    <property type="entry name" value="SERINE/THREONINE-PROTEIN KINASE TOXIN HIPA"/>
    <property type="match status" value="1"/>
</dbReference>
<dbReference type="Pfam" id="PF13657">
    <property type="entry name" value="Couple_hipA"/>
    <property type="match status" value="1"/>
</dbReference>
<dbReference type="InterPro" id="IPR052028">
    <property type="entry name" value="HipA_Ser/Thr_kinase"/>
</dbReference>
<comment type="caution">
    <text evidence="6">The sequence shown here is derived from an EMBL/GenBank/DDBJ whole genome shotgun (WGS) entry which is preliminary data.</text>
</comment>
<dbReference type="Pfam" id="PF07804">
    <property type="entry name" value="HipA_C"/>
    <property type="match status" value="1"/>
</dbReference>
<keyword evidence="7" id="KW-1185">Reference proteome</keyword>
<evidence type="ECO:0000313" key="7">
    <source>
        <dbReference type="Proteomes" id="UP000075359"/>
    </source>
</evidence>
<keyword evidence="3" id="KW-0418">Kinase</keyword>
<dbReference type="InterPro" id="IPR017508">
    <property type="entry name" value="HipA_N1"/>
</dbReference>
<comment type="similarity">
    <text evidence="1">Belongs to the HipA Ser/Thr kinase family.</text>
</comment>
<evidence type="ECO:0000313" key="6">
    <source>
        <dbReference type="EMBL" id="KYJ85518.1"/>
    </source>
</evidence>
<feature type="domain" description="HipA-like C-terminal" evidence="4">
    <location>
        <begin position="135"/>
        <end position="349"/>
    </location>
</feature>
<organism evidence="6 7">
    <name type="scientific">Sulfurovum riftiae</name>
    <dbReference type="NCBI Taxonomy" id="1630136"/>
    <lineage>
        <taxon>Bacteria</taxon>
        <taxon>Pseudomonadati</taxon>
        <taxon>Campylobacterota</taxon>
        <taxon>Epsilonproteobacteria</taxon>
        <taxon>Campylobacterales</taxon>
        <taxon>Sulfurovaceae</taxon>
        <taxon>Sulfurovum</taxon>
    </lineage>
</organism>
<protein>
    <recommendedName>
        <fullName evidence="8">Phosphatidylinositol kinase</fullName>
    </recommendedName>
</protein>
<dbReference type="Gene3D" id="1.10.1070.20">
    <property type="match status" value="1"/>
</dbReference>
<dbReference type="PANTHER" id="PTHR37419:SF1">
    <property type="entry name" value="SERINE_THREONINE-PROTEIN KINASE TOXIN HIPA"/>
    <property type="match status" value="1"/>
</dbReference>
<evidence type="ECO:0000259" key="5">
    <source>
        <dbReference type="Pfam" id="PF13657"/>
    </source>
</evidence>
<dbReference type="RefSeq" id="WP_067332664.1">
    <property type="nucleotide sequence ID" value="NZ_LNKT01000072.1"/>
</dbReference>
<reference evidence="6 7" key="1">
    <citation type="submission" date="2015-11" db="EMBL/GenBank/DDBJ databases">
        <title>Draft genome of Sulfurovum riftiae 1812E, a member of the Epsilonproteobacteria isolated from the tube of the deep-sea hydrothermal vent tubewom Riftia pachyptila.</title>
        <authorList>
            <person name="Vetriani C."/>
            <person name="Giovannelli D."/>
        </authorList>
    </citation>
    <scope>NUCLEOTIDE SEQUENCE [LARGE SCALE GENOMIC DNA]</scope>
    <source>
        <strain evidence="6 7">1812E</strain>
    </source>
</reference>